<comment type="caution">
    <text evidence="2">The sequence shown here is derived from an EMBL/GenBank/DDBJ whole genome shotgun (WGS) entry which is preliminary data.</text>
</comment>
<evidence type="ECO:0000256" key="1">
    <source>
        <dbReference type="SAM" id="MobiDB-lite"/>
    </source>
</evidence>
<protein>
    <submittedName>
        <fullName evidence="2">Uncharacterized protein</fullName>
    </submittedName>
</protein>
<feature type="compositionally biased region" description="Low complexity" evidence="1">
    <location>
        <begin position="12"/>
        <end position="32"/>
    </location>
</feature>
<sequence length="50" mass="5069">MEQAHPQEHEVPGTVAVVATPASPAQAQAPKPVAKKDHASKQAGSKAAQS</sequence>
<feature type="compositionally biased region" description="Low complexity" evidence="1">
    <location>
        <begin position="41"/>
        <end position="50"/>
    </location>
</feature>
<gene>
    <name evidence="2" type="ORF">S06H3_58740</name>
</gene>
<dbReference type="AlphaFoldDB" id="X1QQ49"/>
<organism evidence="2">
    <name type="scientific">marine sediment metagenome</name>
    <dbReference type="NCBI Taxonomy" id="412755"/>
    <lineage>
        <taxon>unclassified sequences</taxon>
        <taxon>metagenomes</taxon>
        <taxon>ecological metagenomes</taxon>
    </lineage>
</organism>
<feature type="region of interest" description="Disordered" evidence="1">
    <location>
        <begin position="1"/>
        <end position="50"/>
    </location>
</feature>
<feature type="compositionally biased region" description="Basic and acidic residues" evidence="1">
    <location>
        <begin position="1"/>
        <end position="11"/>
    </location>
</feature>
<evidence type="ECO:0000313" key="2">
    <source>
        <dbReference type="EMBL" id="GAI56916.1"/>
    </source>
</evidence>
<reference evidence="2" key="1">
    <citation type="journal article" date="2014" name="Front. Microbiol.">
        <title>High frequency of phylogenetically diverse reductive dehalogenase-homologous genes in deep subseafloor sedimentary metagenomes.</title>
        <authorList>
            <person name="Kawai M."/>
            <person name="Futagami T."/>
            <person name="Toyoda A."/>
            <person name="Takaki Y."/>
            <person name="Nishi S."/>
            <person name="Hori S."/>
            <person name="Arai W."/>
            <person name="Tsubouchi T."/>
            <person name="Morono Y."/>
            <person name="Uchiyama I."/>
            <person name="Ito T."/>
            <person name="Fujiyama A."/>
            <person name="Inagaki F."/>
            <person name="Takami H."/>
        </authorList>
    </citation>
    <scope>NUCLEOTIDE SEQUENCE</scope>
    <source>
        <strain evidence="2">Expedition CK06-06</strain>
    </source>
</reference>
<proteinExistence type="predicted"/>
<dbReference type="EMBL" id="BARV01038062">
    <property type="protein sequence ID" value="GAI56916.1"/>
    <property type="molecule type" value="Genomic_DNA"/>
</dbReference>
<name>X1QQ49_9ZZZZ</name>
<accession>X1QQ49</accession>